<dbReference type="NCBIfam" id="NF008907">
    <property type="entry name" value="PRK12270.1"/>
    <property type="match status" value="1"/>
</dbReference>
<dbReference type="Proteomes" id="UP000236724">
    <property type="component" value="Unassembled WGS sequence"/>
</dbReference>
<keyword evidence="8" id="KW-0786">Thiamine pyrophosphate</keyword>
<evidence type="ECO:0000256" key="1">
    <source>
        <dbReference type="ARBA" id="ARBA00001964"/>
    </source>
</evidence>
<evidence type="ECO:0000259" key="13">
    <source>
        <dbReference type="SMART" id="SM00861"/>
    </source>
</evidence>
<dbReference type="EMBL" id="FMSV02000046">
    <property type="protein sequence ID" value="SEH04355.1"/>
    <property type="molecule type" value="Genomic_DNA"/>
</dbReference>
<name>A0A1H6F5U0_9GAMM</name>
<dbReference type="Gene3D" id="1.10.287.1150">
    <property type="entry name" value="TPP helical domain"/>
    <property type="match status" value="1"/>
</dbReference>
<organism evidence="14 15">
    <name type="scientific">Candidatus Venteria ishoeyi</name>
    <dbReference type="NCBI Taxonomy" id="1899563"/>
    <lineage>
        <taxon>Bacteria</taxon>
        <taxon>Pseudomonadati</taxon>
        <taxon>Pseudomonadota</taxon>
        <taxon>Gammaproteobacteria</taxon>
        <taxon>Thiotrichales</taxon>
        <taxon>Thiotrichaceae</taxon>
        <taxon>Venteria</taxon>
    </lineage>
</organism>
<dbReference type="InterPro" id="IPR029061">
    <property type="entry name" value="THDP-binding"/>
</dbReference>
<dbReference type="InterPro" id="IPR011603">
    <property type="entry name" value="2oxoglutarate_DH_E1"/>
</dbReference>
<dbReference type="GO" id="GO:0006096">
    <property type="term" value="P:glycolytic process"/>
    <property type="evidence" value="ECO:0007669"/>
    <property type="project" value="UniProtKB-KW"/>
</dbReference>
<feature type="region of interest" description="Disordered" evidence="12">
    <location>
        <begin position="59"/>
        <end position="87"/>
    </location>
</feature>
<dbReference type="InterPro" id="IPR005475">
    <property type="entry name" value="Transketolase-like_Pyr-bd"/>
</dbReference>
<dbReference type="GO" id="GO:0006099">
    <property type="term" value="P:tricarboxylic acid cycle"/>
    <property type="evidence" value="ECO:0007669"/>
    <property type="project" value="TreeGrafter"/>
</dbReference>
<proteinExistence type="inferred from homology"/>
<dbReference type="PIRSF" id="PIRSF000157">
    <property type="entry name" value="Oxoglu_dh_E1"/>
    <property type="match status" value="1"/>
</dbReference>
<dbReference type="PANTHER" id="PTHR23152">
    <property type="entry name" value="2-OXOGLUTARATE DEHYDROGENASE"/>
    <property type="match status" value="1"/>
</dbReference>
<dbReference type="AlphaFoldDB" id="A0A1H6F5U0"/>
<dbReference type="GO" id="GO:0004591">
    <property type="term" value="F:oxoglutarate dehydrogenase (succinyl-transferring) activity"/>
    <property type="evidence" value="ECO:0007669"/>
    <property type="project" value="UniProtKB-EC"/>
</dbReference>
<dbReference type="CDD" id="cd02016">
    <property type="entry name" value="TPP_E1_OGDC_like"/>
    <property type="match status" value="1"/>
</dbReference>
<dbReference type="NCBIfam" id="TIGR00239">
    <property type="entry name" value="2oxo_dh_E1"/>
    <property type="match status" value="1"/>
</dbReference>
<evidence type="ECO:0000256" key="7">
    <source>
        <dbReference type="ARBA" id="ARBA00023002"/>
    </source>
</evidence>
<keyword evidence="7 14" id="KW-0560">Oxidoreductase</keyword>
<dbReference type="Pfam" id="PF16078">
    <property type="entry name" value="2-oxogl_dehyd_N"/>
    <property type="match status" value="1"/>
</dbReference>
<feature type="domain" description="Transketolase-like pyrimidine-binding" evidence="13">
    <location>
        <begin position="623"/>
        <end position="816"/>
    </location>
</feature>
<comment type="catalytic activity">
    <reaction evidence="11">
        <text>N(6)-[(R)-lipoyl]-L-lysyl-[protein] + 2-oxoglutarate + H(+) = N(6)-[(R)-S(8)-succinyldihydrolipoyl]-L-lysyl-[protein] + CO2</text>
        <dbReference type="Rhea" id="RHEA:12188"/>
        <dbReference type="Rhea" id="RHEA-COMP:10474"/>
        <dbReference type="Rhea" id="RHEA-COMP:20092"/>
        <dbReference type="ChEBI" id="CHEBI:15378"/>
        <dbReference type="ChEBI" id="CHEBI:16526"/>
        <dbReference type="ChEBI" id="CHEBI:16810"/>
        <dbReference type="ChEBI" id="CHEBI:83099"/>
        <dbReference type="ChEBI" id="CHEBI:83120"/>
        <dbReference type="EC" id="1.2.4.2"/>
    </reaction>
</comment>
<evidence type="ECO:0000256" key="2">
    <source>
        <dbReference type="ARBA" id="ARBA00003906"/>
    </source>
</evidence>
<dbReference type="Gene3D" id="3.40.50.970">
    <property type="match status" value="1"/>
</dbReference>
<sequence>MTEPSGLLNAAFINDLYEIWLQDPNQLEPEWQLYFSRVQVSQSSAKPERSATQLQAQFRLHPSQQADNAASAQRKRRQSPHPLIAETTTQPAMLSASLLSNALSRQQMEKQSAVHRLIHYFRVRGHEIAELDPLKLHDTRYVEDLDPAFHGLTEADMDMEFSTGTFFAFSNQQATLREIFTALQQIYCGHIGIEFMHLTDTRKKRWLQENLEARFVHDECGVDSDCKQHILERLVAAEGLEHYLHMQYVGQKRFSLEGAESLIPLLDEVVQNAGRYGVKELVFGMAHRGRLNVLVNIMGKSTRELFSEFEGTIDIDPRRGSGDVKYHQGYSTDVMTPGGPLHLTLAFNPSHLEIINPVVEGSVRARQERRHDHERNEVLPVLIHGDSAFSGQGVVMETLNLSETKGYRTGGTVHIVINNQIGFTTSDPFDVRSTLYCTDVAKMVRAPIFHVNADNPEAVIRVSKLALEYRMKFNMDVVIDMICYRRHGHNEADEPMATQPQMYQRIKKHPPITTLYAEKLIKNEIIQPQDAEMMAQQYRAVLKAQEMVEMARRRKVDGFEYGTNWKPYLGTKWTQEAPTHISKEALQYLSERITSHPPDFKLHRTVERIIENRKKMAAGEIDADWGFAELLAYASLLQAGYPVRLSGQDSGRGTFAHRHAVLHDQSHNGMYIPLQHITPRQPQFLIINSLLSEEAVLGFEFGYASSEPETLTIWEAQFGDFANGAQVVVDQFISSSEAKWRRLCGLVLFLPHGYDGQGPEHSSARLERYLQLCAENNMQVCVPSEPAQFFHLLRRQMLRPYRKPLIVMTPKSLLRNKHSTSKLEDFTDKDFELLIDETDTSIDPKQVKRVLLCAGQVYFKLLEARTKKGINNIAILRLEQLYPLPRATLSRALEKYSNTKQWFWVQEEPRNQGAWNFIHARVLDTMHQPNIRLGYAGRLLFASPAAGYLKAHLDQERELIEQAFDLEFRG</sequence>
<dbReference type="Pfam" id="PF16870">
    <property type="entry name" value="OxoGdeHyase_C"/>
    <property type="match status" value="1"/>
</dbReference>
<evidence type="ECO:0000256" key="8">
    <source>
        <dbReference type="ARBA" id="ARBA00023052"/>
    </source>
</evidence>
<dbReference type="RefSeq" id="WP_103918427.1">
    <property type="nucleotide sequence ID" value="NZ_FMSV02000046.1"/>
</dbReference>
<dbReference type="Gene3D" id="3.40.50.12470">
    <property type="match status" value="1"/>
</dbReference>
<protein>
    <recommendedName>
        <fullName evidence="6">2-oxoglutarate dehydrogenase E1 component</fullName>
        <ecNumber evidence="5">1.2.4.2</ecNumber>
    </recommendedName>
    <alternativeName>
        <fullName evidence="10">Alpha-ketoglutarate dehydrogenase</fullName>
    </alternativeName>
</protein>
<evidence type="ECO:0000256" key="6">
    <source>
        <dbReference type="ARBA" id="ARBA00013321"/>
    </source>
</evidence>
<dbReference type="GO" id="GO:0030976">
    <property type="term" value="F:thiamine pyrophosphate binding"/>
    <property type="evidence" value="ECO:0007669"/>
    <property type="project" value="InterPro"/>
</dbReference>
<dbReference type="Pfam" id="PF02779">
    <property type="entry name" value="Transket_pyr"/>
    <property type="match status" value="1"/>
</dbReference>
<feature type="compositionally biased region" description="Polar residues" evidence="12">
    <location>
        <begin position="59"/>
        <end position="71"/>
    </location>
</feature>
<comment type="function">
    <text evidence="2">E1 component of the 2-oxoglutarate dehydrogenase (OGDH) complex which catalyzes the decarboxylation of 2-oxoglutarate, the first step in the conversion of 2-oxoglutarate to succinyl-CoA and CO(2).</text>
</comment>
<evidence type="ECO:0000256" key="9">
    <source>
        <dbReference type="ARBA" id="ARBA00023152"/>
    </source>
</evidence>
<evidence type="ECO:0000256" key="12">
    <source>
        <dbReference type="SAM" id="MobiDB-lite"/>
    </source>
</evidence>
<dbReference type="FunFam" id="1.10.287.1150:FF:000004">
    <property type="entry name" value="2-oxoglutarate dehydrogenase E1 component"/>
    <property type="match status" value="1"/>
</dbReference>
<evidence type="ECO:0000256" key="4">
    <source>
        <dbReference type="ARBA" id="ARBA00011301"/>
    </source>
</evidence>
<evidence type="ECO:0000256" key="11">
    <source>
        <dbReference type="ARBA" id="ARBA00051911"/>
    </source>
</evidence>
<dbReference type="InterPro" id="IPR031717">
    <property type="entry name" value="ODO-1/KGD_C"/>
</dbReference>
<dbReference type="EC" id="1.2.4.2" evidence="5"/>
<dbReference type="InterPro" id="IPR001017">
    <property type="entry name" value="DH_E1"/>
</dbReference>
<dbReference type="Gene3D" id="3.40.50.11610">
    <property type="entry name" value="Multifunctional 2-oxoglutarate metabolism enzyme, C-terminal domain"/>
    <property type="match status" value="1"/>
</dbReference>
<evidence type="ECO:0000313" key="15">
    <source>
        <dbReference type="Proteomes" id="UP000236724"/>
    </source>
</evidence>
<dbReference type="NCBIfam" id="NF006914">
    <property type="entry name" value="PRK09404.1"/>
    <property type="match status" value="1"/>
</dbReference>
<evidence type="ECO:0000256" key="10">
    <source>
        <dbReference type="ARBA" id="ARBA00030680"/>
    </source>
</evidence>
<dbReference type="SMART" id="SM00861">
    <property type="entry name" value="Transket_pyr"/>
    <property type="match status" value="1"/>
</dbReference>
<comment type="similarity">
    <text evidence="3">Belongs to the alpha-ketoglutarate dehydrogenase family.</text>
</comment>
<dbReference type="PANTHER" id="PTHR23152:SF4">
    <property type="entry name" value="2-OXOADIPATE DEHYDROGENASE COMPLEX COMPONENT E1"/>
    <property type="match status" value="1"/>
</dbReference>
<gene>
    <name evidence="14" type="primary">sucA</name>
    <name evidence="14" type="ORF">MBHS_00201</name>
</gene>
<comment type="cofactor">
    <cofactor evidence="1">
        <name>thiamine diphosphate</name>
        <dbReference type="ChEBI" id="CHEBI:58937"/>
    </cofactor>
</comment>
<dbReference type="SUPFAM" id="SSF52518">
    <property type="entry name" value="Thiamin diphosphate-binding fold (THDP-binding)"/>
    <property type="match status" value="2"/>
</dbReference>
<dbReference type="InterPro" id="IPR042179">
    <property type="entry name" value="KGD_C_sf"/>
</dbReference>
<dbReference type="FunFam" id="3.40.50.12470:FF:000009">
    <property type="entry name" value="2-oxoglutarate dehydrogenase E1 component"/>
    <property type="match status" value="1"/>
</dbReference>
<comment type="subunit">
    <text evidence="4">Homodimer. Part of the 2-oxoglutarate dehydrogenase (OGDH) complex composed of E1 (2-oxoglutarate dehydrogenase), E2 (dihydrolipoamide succinyltransferase) and E3 (dihydrolipoamide dehydrogenase); the complex contains multiple copies of the three enzymatic components (E1, E2 and E3).</text>
</comment>
<reference evidence="14 15" key="1">
    <citation type="submission" date="2016-10" db="EMBL/GenBank/DDBJ databases">
        <authorList>
            <person name="de Groot N.N."/>
        </authorList>
    </citation>
    <scope>NUCLEOTIDE SEQUENCE [LARGE SCALE GENOMIC DNA]</scope>
    <source>
        <strain evidence="14">MBHS1</strain>
    </source>
</reference>
<accession>A0A1H6F5U0</accession>
<dbReference type="InterPro" id="IPR032106">
    <property type="entry name" value="2-oxogl_dehyd_N"/>
</dbReference>
<dbReference type="GO" id="GO:0005829">
    <property type="term" value="C:cytosol"/>
    <property type="evidence" value="ECO:0007669"/>
    <property type="project" value="TreeGrafter"/>
</dbReference>
<evidence type="ECO:0000256" key="3">
    <source>
        <dbReference type="ARBA" id="ARBA00006936"/>
    </source>
</evidence>
<dbReference type="Pfam" id="PF00676">
    <property type="entry name" value="E1_dh"/>
    <property type="match status" value="1"/>
</dbReference>
<keyword evidence="9" id="KW-0324">Glycolysis</keyword>
<dbReference type="OrthoDB" id="9759785at2"/>
<evidence type="ECO:0000256" key="5">
    <source>
        <dbReference type="ARBA" id="ARBA00012280"/>
    </source>
</evidence>
<dbReference type="GO" id="GO:0045252">
    <property type="term" value="C:oxoglutarate dehydrogenase complex"/>
    <property type="evidence" value="ECO:0007669"/>
    <property type="project" value="TreeGrafter"/>
</dbReference>
<keyword evidence="15" id="KW-1185">Reference proteome</keyword>
<evidence type="ECO:0000313" key="14">
    <source>
        <dbReference type="EMBL" id="SEH04355.1"/>
    </source>
</evidence>